<evidence type="ECO:0000256" key="1">
    <source>
        <dbReference type="SAM" id="MobiDB-lite"/>
    </source>
</evidence>
<keyword evidence="3" id="KW-1185">Reference proteome</keyword>
<gene>
    <name evidence="2" type="ORF">CcaverHIS019_0410050</name>
</gene>
<evidence type="ECO:0000313" key="2">
    <source>
        <dbReference type="EMBL" id="BEI92185.1"/>
    </source>
</evidence>
<protein>
    <submittedName>
        <fullName evidence="2">Uncharacterized protein</fullName>
    </submittedName>
</protein>
<dbReference type="Proteomes" id="UP001233271">
    <property type="component" value="Chromosome 4"/>
</dbReference>
<dbReference type="GeneID" id="85496055"/>
<dbReference type="RefSeq" id="XP_060457450.1">
    <property type="nucleotide sequence ID" value="XM_060600903.1"/>
</dbReference>
<organism evidence="2 3">
    <name type="scientific">Cutaneotrichosporon cavernicola</name>
    <dbReference type="NCBI Taxonomy" id="279322"/>
    <lineage>
        <taxon>Eukaryota</taxon>
        <taxon>Fungi</taxon>
        <taxon>Dikarya</taxon>
        <taxon>Basidiomycota</taxon>
        <taxon>Agaricomycotina</taxon>
        <taxon>Tremellomycetes</taxon>
        <taxon>Trichosporonales</taxon>
        <taxon>Trichosporonaceae</taxon>
        <taxon>Cutaneotrichosporon</taxon>
    </lineage>
</organism>
<accession>A0AA48L5A1</accession>
<name>A0AA48L5A1_9TREE</name>
<proteinExistence type="predicted"/>
<sequence length="253" mass="28204">MAPHVHDRIYWVFIPINTEVVDGPQWDSLALTLANKLWYLGYAPKGEITVTHGNNEVVIPTHHPLNKDVVDYCVRRTGEFYDPHTVGPVRREESDFSSPRAANLSLDKSISPVVPILTASGNTRPAPSSTMPKGQHLHDKMYWTIIPVDSAGCDRHKLQDGPQWESLALAICVRLWHRGYAPNGEVVVSHANNEIVIPTFHPVPKDDVEYFARRAGEFYDPHKVGPARTEEVDFSHEDVPQHAPSTSAGPTVS</sequence>
<dbReference type="KEGG" id="ccac:CcaHIS019_0410050"/>
<feature type="region of interest" description="Disordered" evidence="1">
    <location>
        <begin position="233"/>
        <end position="253"/>
    </location>
</feature>
<feature type="compositionally biased region" description="Polar residues" evidence="1">
    <location>
        <begin position="243"/>
        <end position="253"/>
    </location>
</feature>
<reference evidence="2" key="1">
    <citation type="journal article" date="2023" name="BMC Genomics">
        <title>Chromosome-level genome assemblies of Cutaneotrichosporon spp. (Trichosporonales, Basidiomycota) reveal imbalanced evolution between nucleotide sequences and chromosome synteny.</title>
        <authorList>
            <person name="Kobayashi Y."/>
            <person name="Kayamori A."/>
            <person name="Aoki K."/>
            <person name="Shiwa Y."/>
            <person name="Matsutani M."/>
            <person name="Fujita N."/>
            <person name="Sugita T."/>
            <person name="Iwasaki W."/>
            <person name="Tanaka N."/>
            <person name="Takashima M."/>
        </authorList>
    </citation>
    <scope>NUCLEOTIDE SEQUENCE</scope>
    <source>
        <strain evidence="2">HIS019</strain>
    </source>
</reference>
<dbReference type="AlphaFoldDB" id="A0AA48L5A1"/>
<evidence type="ECO:0000313" key="3">
    <source>
        <dbReference type="Proteomes" id="UP001233271"/>
    </source>
</evidence>
<dbReference type="EMBL" id="AP028215">
    <property type="protein sequence ID" value="BEI92185.1"/>
    <property type="molecule type" value="Genomic_DNA"/>
</dbReference>